<evidence type="ECO:0000256" key="6">
    <source>
        <dbReference type="ARBA" id="ARBA00023136"/>
    </source>
</evidence>
<dbReference type="InterPro" id="IPR050833">
    <property type="entry name" value="Poly_Biosynth_Transport"/>
</dbReference>
<feature type="transmembrane region" description="Helical" evidence="8">
    <location>
        <begin position="216"/>
        <end position="237"/>
    </location>
</feature>
<name>A0A8F6TXB1_9RHOB</name>
<keyword evidence="6 8" id="KW-0472">Membrane</keyword>
<dbReference type="EMBL" id="CP079194">
    <property type="protein sequence ID" value="QXT39452.1"/>
    <property type="molecule type" value="Genomic_DNA"/>
</dbReference>
<evidence type="ECO:0000256" key="2">
    <source>
        <dbReference type="ARBA" id="ARBA00007430"/>
    </source>
</evidence>
<evidence type="ECO:0000313" key="10">
    <source>
        <dbReference type="Proteomes" id="UP000825009"/>
    </source>
</evidence>
<comment type="similarity">
    <text evidence="2">Belongs to the polysaccharide synthase family.</text>
</comment>
<evidence type="ECO:0000256" key="1">
    <source>
        <dbReference type="ARBA" id="ARBA00004651"/>
    </source>
</evidence>
<dbReference type="GO" id="GO:0005886">
    <property type="term" value="C:plasma membrane"/>
    <property type="evidence" value="ECO:0007669"/>
    <property type="project" value="UniProtKB-SubCell"/>
</dbReference>
<dbReference type="KEGG" id="gce:KYE46_16255"/>
<evidence type="ECO:0000256" key="7">
    <source>
        <dbReference type="SAM" id="MobiDB-lite"/>
    </source>
</evidence>
<reference evidence="9 10" key="1">
    <citation type="submission" date="2021-07" db="EMBL/GenBank/DDBJ databases">
        <title>A novel Jannaschia species isolated from marine dinoflagellate Ceratoperidinium margalefii.</title>
        <authorList>
            <person name="Jiang Y."/>
            <person name="Li Z."/>
        </authorList>
    </citation>
    <scope>NUCLEOTIDE SEQUENCE [LARGE SCALE GENOMIC DNA]</scope>
    <source>
        <strain evidence="9 10">J12C1-MA-4</strain>
    </source>
</reference>
<organism evidence="9 10">
    <name type="scientific">Gymnodinialimonas ceratoperidinii</name>
    <dbReference type="NCBI Taxonomy" id="2856823"/>
    <lineage>
        <taxon>Bacteria</taxon>
        <taxon>Pseudomonadati</taxon>
        <taxon>Pseudomonadota</taxon>
        <taxon>Alphaproteobacteria</taxon>
        <taxon>Rhodobacterales</taxon>
        <taxon>Paracoccaceae</taxon>
        <taxon>Gymnodinialimonas</taxon>
    </lineage>
</organism>
<keyword evidence="4 8" id="KW-0812">Transmembrane</keyword>
<feature type="compositionally biased region" description="Basic residues" evidence="7">
    <location>
        <begin position="8"/>
        <end position="20"/>
    </location>
</feature>
<dbReference type="PANTHER" id="PTHR30250:SF10">
    <property type="entry name" value="LIPOPOLYSACCHARIDE BIOSYNTHESIS PROTEIN WZXC"/>
    <property type="match status" value="1"/>
</dbReference>
<feature type="transmembrane region" description="Helical" evidence="8">
    <location>
        <begin position="456"/>
        <end position="475"/>
    </location>
</feature>
<feature type="transmembrane region" description="Helical" evidence="8">
    <location>
        <begin position="359"/>
        <end position="379"/>
    </location>
</feature>
<feature type="transmembrane region" description="Helical" evidence="8">
    <location>
        <begin position="83"/>
        <end position="107"/>
    </location>
</feature>
<feature type="transmembrane region" description="Helical" evidence="8">
    <location>
        <begin position="177"/>
        <end position="196"/>
    </location>
</feature>
<accession>A0A8F6TXB1</accession>
<feature type="transmembrane region" description="Helical" evidence="8">
    <location>
        <begin position="487"/>
        <end position="504"/>
    </location>
</feature>
<dbReference type="RefSeq" id="WP_219002089.1">
    <property type="nucleotide sequence ID" value="NZ_CP079194.1"/>
</dbReference>
<keyword evidence="5 8" id="KW-1133">Transmembrane helix</keyword>
<keyword evidence="3" id="KW-1003">Cell membrane</keyword>
<feature type="transmembrane region" description="Helical" evidence="8">
    <location>
        <begin position="113"/>
        <end position="130"/>
    </location>
</feature>
<feature type="transmembrane region" description="Helical" evidence="8">
    <location>
        <begin position="432"/>
        <end position="450"/>
    </location>
</feature>
<evidence type="ECO:0000256" key="8">
    <source>
        <dbReference type="SAM" id="Phobius"/>
    </source>
</evidence>
<evidence type="ECO:0000256" key="4">
    <source>
        <dbReference type="ARBA" id="ARBA00022692"/>
    </source>
</evidence>
<feature type="transmembrane region" description="Helical" evidence="8">
    <location>
        <begin position="151"/>
        <end position="171"/>
    </location>
</feature>
<feature type="region of interest" description="Disordered" evidence="7">
    <location>
        <begin position="1"/>
        <end position="23"/>
    </location>
</feature>
<dbReference type="CDD" id="cd13127">
    <property type="entry name" value="MATE_tuaB_like"/>
    <property type="match status" value="1"/>
</dbReference>
<gene>
    <name evidence="9" type="ORF">KYE46_16255</name>
</gene>
<dbReference type="Pfam" id="PF13440">
    <property type="entry name" value="Polysacc_synt_3"/>
    <property type="match status" value="1"/>
</dbReference>
<evidence type="ECO:0000256" key="5">
    <source>
        <dbReference type="ARBA" id="ARBA00022989"/>
    </source>
</evidence>
<keyword evidence="10" id="KW-1185">Reference proteome</keyword>
<feature type="transmembrane region" description="Helical" evidence="8">
    <location>
        <begin position="516"/>
        <end position="537"/>
    </location>
</feature>
<comment type="subcellular location">
    <subcellularLocation>
        <location evidence="1">Cell membrane</location>
        <topology evidence="1">Multi-pass membrane protein</topology>
    </subcellularLocation>
</comment>
<protein>
    <submittedName>
        <fullName evidence="9">Lipopolysaccharide biosynthesis protein</fullName>
    </submittedName>
</protein>
<evidence type="ECO:0000256" key="3">
    <source>
        <dbReference type="ARBA" id="ARBA00022475"/>
    </source>
</evidence>
<dbReference type="PANTHER" id="PTHR30250">
    <property type="entry name" value="PST FAMILY PREDICTED COLANIC ACID TRANSPORTER"/>
    <property type="match status" value="1"/>
</dbReference>
<dbReference type="Proteomes" id="UP000825009">
    <property type="component" value="Chromosome"/>
</dbReference>
<proteinExistence type="inferred from homology"/>
<dbReference type="AlphaFoldDB" id="A0A8F6TXB1"/>
<evidence type="ECO:0000313" key="9">
    <source>
        <dbReference type="EMBL" id="QXT39452.1"/>
    </source>
</evidence>
<sequence length="567" mass="61453">MAHLGLVTRRRHRMAAKHRSGPAPRLRNGSFIWTSNLPEYNDETVIISRNFMKNDEKPTADLGLNDKAAQTGEAMRDSSVRNFLWLFGGTGVSAVLKLVVLAVLGRLLTPEDFGIVAAALTVVALAEVFARVGIAPSIVQAKELTTEMIKTAMLSTLIAGLAISVLVFNLAGLIAELFAMPGLVSFVQVFSLLFAIRSAGLVSEALLQRRMRFRALAGIEVFTYMFGYAAVAISLAVLGFGPWSLVAGQITQVGLQTGLYLRLAPDAMQLGFHLDRFRQMLRFGLGITLSQVANYCAQNADYFIVGRFLGTASLGYYTRAYLLLAQPAQLVGATADKVLFPAMSAVQSEQKRLRRGLNLALKFCALVQIPTTIMLIVAAPEVIAVLMGDQWDAVVLPFQILISALYFRTAYKFVGTILRASGKVFYNAAWQWSYALLVVIGAVAGMAWGLEGVATGVSIAVMSCFTMGLILVHRLLGISSAAGLGALLRYAAMGVVQLGVLLMFKSWLLRYDIADALILLLLSAACLAGFMAALRIFPSLFGEEGQLLDTYIRKMTGRIRPRRSNGS</sequence>